<dbReference type="OrthoDB" id="9801383at2"/>
<evidence type="ECO:0000313" key="3">
    <source>
        <dbReference type="Proteomes" id="UP000442714"/>
    </source>
</evidence>
<keyword evidence="3" id="KW-1185">Reference proteome</keyword>
<evidence type="ECO:0000256" key="1">
    <source>
        <dbReference type="SAM" id="MobiDB-lite"/>
    </source>
</evidence>
<gene>
    <name evidence="2" type="ORF">GRI41_11150</name>
</gene>
<dbReference type="RefSeq" id="WP_160605062.1">
    <property type="nucleotide sequence ID" value="NZ_WTYX01000002.1"/>
</dbReference>
<protein>
    <submittedName>
        <fullName evidence="2">Uncharacterized protein</fullName>
    </submittedName>
</protein>
<dbReference type="AlphaFoldDB" id="A0A844ZVU0"/>
<accession>A0A844ZVU0</accession>
<proteinExistence type="predicted"/>
<name>A0A844ZVU0_9SPHN</name>
<evidence type="ECO:0000313" key="2">
    <source>
        <dbReference type="EMBL" id="MXO91382.1"/>
    </source>
</evidence>
<sequence length="236" mass="23957">MLFEGVTMMRGIAGVCLAVLLSGCGGESDDFTVHIKRSPDAVVSSLAKVDVSSPTALVSKPISRTLADGGIIEYSLPAADGYDNGIVRFTVTGGEKGGSYVAVMVDVPAVKGYVDGGQKVVAEDKVEKVLKEDLEALAANLESGSAGDFATMRLEASLISIAAVLQNISNGGLIPQGGSDDGATMLASGPGEGDWGAGEQEFVPDASPMSDPEADVSAYGEPMDDTAGYDDGGWGG</sequence>
<reference evidence="2 3" key="1">
    <citation type="submission" date="2019-12" db="EMBL/GenBank/DDBJ databases">
        <title>Genomic-based taxomic classification of the family Erythrobacteraceae.</title>
        <authorList>
            <person name="Xu L."/>
        </authorList>
    </citation>
    <scope>NUCLEOTIDE SEQUENCE [LARGE SCALE GENOMIC DNA]</scope>
    <source>
        <strain evidence="2 3">KCTC 52763</strain>
    </source>
</reference>
<feature type="region of interest" description="Disordered" evidence="1">
    <location>
        <begin position="179"/>
        <end position="236"/>
    </location>
</feature>
<dbReference type="Proteomes" id="UP000442714">
    <property type="component" value="Unassembled WGS sequence"/>
</dbReference>
<comment type="caution">
    <text evidence="2">The sequence shown here is derived from an EMBL/GenBank/DDBJ whole genome shotgun (WGS) entry which is preliminary data.</text>
</comment>
<dbReference type="EMBL" id="WTYX01000002">
    <property type="protein sequence ID" value="MXO91382.1"/>
    <property type="molecule type" value="Genomic_DNA"/>
</dbReference>
<organism evidence="2 3">
    <name type="scientific">Pontixanthobacter aquaemixtae</name>
    <dbReference type="NCBI Taxonomy" id="1958940"/>
    <lineage>
        <taxon>Bacteria</taxon>
        <taxon>Pseudomonadati</taxon>
        <taxon>Pseudomonadota</taxon>
        <taxon>Alphaproteobacteria</taxon>
        <taxon>Sphingomonadales</taxon>
        <taxon>Erythrobacteraceae</taxon>
        <taxon>Pontixanthobacter</taxon>
    </lineage>
</organism>